<dbReference type="STRING" id="105231.A0A1Y1IF37"/>
<proteinExistence type="predicted"/>
<dbReference type="OrthoDB" id="506331at2759"/>
<dbReference type="Gene3D" id="3.10.28.20">
    <property type="entry name" value="Acetamidase/Formamidase-like domains"/>
    <property type="match status" value="1"/>
</dbReference>
<dbReference type="GO" id="GO:0016811">
    <property type="term" value="F:hydrolase activity, acting on carbon-nitrogen (but not peptide) bonds, in linear amides"/>
    <property type="evidence" value="ECO:0007669"/>
    <property type="project" value="InterPro"/>
</dbReference>
<name>A0A1Y1IF37_KLENI</name>
<gene>
    <name evidence="1" type="ORF">KFL_003490085</name>
</gene>
<organism evidence="1 2">
    <name type="scientific">Klebsormidium nitens</name>
    <name type="common">Green alga</name>
    <name type="synonym">Ulothrix nitens</name>
    <dbReference type="NCBI Taxonomy" id="105231"/>
    <lineage>
        <taxon>Eukaryota</taxon>
        <taxon>Viridiplantae</taxon>
        <taxon>Streptophyta</taxon>
        <taxon>Klebsormidiophyceae</taxon>
        <taxon>Klebsormidiales</taxon>
        <taxon>Klebsormidiaceae</taxon>
        <taxon>Klebsormidium</taxon>
    </lineage>
</organism>
<evidence type="ECO:0000313" key="1">
    <source>
        <dbReference type="EMBL" id="GAQ87386.1"/>
    </source>
</evidence>
<dbReference type="SUPFAM" id="SSF141130">
    <property type="entry name" value="Acetamidase/Formamidase-like"/>
    <property type="match status" value="1"/>
</dbReference>
<accession>A0A1Y1IF37</accession>
<dbReference type="InterPro" id="IPR004304">
    <property type="entry name" value="FmdA_AmdA"/>
</dbReference>
<dbReference type="AlphaFoldDB" id="A0A1Y1IF37"/>
<dbReference type="PANTHER" id="PTHR31891">
    <property type="entry name" value="FORMAMIDASE C869.04-RELATED"/>
    <property type="match status" value="1"/>
</dbReference>
<dbReference type="EMBL" id="DF237298">
    <property type="protein sequence ID" value="GAQ87386.1"/>
    <property type="molecule type" value="Genomic_DNA"/>
</dbReference>
<sequence length="427" mass="45109">MIEGDVGVEDLVYWGPNQTALTKNIPLYPGAGPHYLTGPTQVCGAQPGDVLKIEILSLTLRKNPLTNKAYGVNLQNGPWLPSNTKNADGTNTSASVVSTVIYEVEEDEYGGWGVPVYGFTNPPVISPSGTDESGSIIPHKTNYGVKTSANASGFDPVTYPVGFQSTLNSTTDIQYMNASFQYRIPVRKFLGTIGVTPANAVKYINGAPAGTKGAASWAPSRFGGNMDNWRVGAGATLYVQVEIPGAGFYLGDCHAAQGDAEISGTAIEASLDGVYRLTVLPAATLPAAMKNLSFPIVETATHIDIQGFAFNNYLDELAVPSAVATSGGASVDKALAHAYENARTFLVKGFGMQEREALSLISTGVDFGVTQVVDQNFGVHANIPKAIFSSKSGSGAGIFTGPSSRKLKAEKEEPEDLIGLLRRFEKK</sequence>
<dbReference type="PANTHER" id="PTHR31891:SF1">
    <property type="entry name" value="FORMAMIDASE C869.04-RELATED"/>
    <property type="match status" value="1"/>
</dbReference>
<dbReference type="Proteomes" id="UP000054558">
    <property type="component" value="Unassembled WGS sequence"/>
</dbReference>
<evidence type="ECO:0000313" key="2">
    <source>
        <dbReference type="Proteomes" id="UP000054558"/>
    </source>
</evidence>
<dbReference type="Gene3D" id="2.60.120.580">
    <property type="entry name" value="Acetamidase/Formamidase-like domains"/>
    <property type="match status" value="2"/>
</dbReference>
<keyword evidence="2" id="KW-1185">Reference proteome</keyword>
<reference evidence="1 2" key="1">
    <citation type="journal article" date="2014" name="Nat. Commun.">
        <title>Klebsormidium flaccidum genome reveals primary factors for plant terrestrial adaptation.</title>
        <authorList>
            <person name="Hori K."/>
            <person name="Maruyama F."/>
            <person name="Fujisawa T."/>
            <person name="Togashi T."/>
            <person name="Yamamoto N."/>
            <person name="Seo M."/>
            <person name="Sato S."/>
            <person name="Yamada T."/>
            <person name="Mori H."/>
            <person name="Tajima N."/>
            <person name="Moriyama T."/>
            <person name="Ikeuchi M."/>
            <person name="Watanabe M."/>
            <person name="Wada H."/>
            <person name="Kobayashi K."/>
            <person name="Saito M."/>
            <person name="Masuda T."/>
            <person name="Sasaki-Sekimoto Y."/>
            <person name="Mashiguchi K."/>
            <person name="Awai K."/>
            <person name="Shimojima M."/>
            <person name="Masuda S."/>
            <person name="Iwai M."/>
            <person name="Nobusawa T."/>
            <person name="Narise T."/>
            <person name="Kondo S."/>
            <person name="Saito H."/>
            <person name="Sato R."/>
            <person name="Murakawa M."/>
            <person name="Ihara Y."/>
            <person name="Oshima-Yamada Y."/>
            <person name="Ohtaka K."/>
            <person name="Satoh M."/>
            <person name="Sonobe K."/>
            <person name="Ishii M."/>
            <person name="Ohtani R."/>
            <person name="Kanamori-Sato M."/>
            <person name="Honoki R."/>
            <person name="Miyazaki D."/>
            <person name="Mochizuki H."/>
            <person name="Umetsu J."/>
            <person name="Higashi K."/>
            <person name="Shibata D."/>
            <person name="Kamiya Y."/>
            <person name="Sato N."/>
            <person name="Nakamura Y."/>
            <person name="Tabata S."/>
            <person name="Ida S."/>
            <person name="Kurokawa K."/>
            <person name="Ohta H."/>
        </authorList>
    </citation>
    <scope>NUCLEOTIDE SEQUENCE [LARGE SCALE GENOMIC DNA]</scope>
    <source>
        <strain evidence="1 2">NIES-2285</strain>
    </source>
</reference>
<protein>
    <recommendedName>
        <fullName evidence="3">Acetamidase/formamidase</fullName>
    </recommendedName>
</protein>
<evidence type="ECO:0008006" key="3">
    <source>
        <dbReference type="Google" id="ProtNLM"/>
    </source>
</evidence>
<dbReference type="Pfam" id="PF03069">
    <property type="entry name" value="FmdA_AmdA"/>
    <property type="match status" value="1"/>
</dbReference>